<evidence type="ECO:0000313" key="3">
    <source>
        <dbReference type="Proteomes" id="UP001281305"/>
    </source>
</evidence>
<dbReference type="RefSeq" id="WP_317057774.1">
    <property type="nucleotide sequence ID" value="NZ_CP146606.1"/>
</dbReference>
<dbReference type="InterPro" id="IPR011008">
    <property type="entry name" value="Dimeric_a/b-barrel"/>
</dbReference>
<evidence type="ECO:0000313" key="2">
    <source>
        <dbReference type="EMBL" id="WYK17703.1"/>
    </source>
</evidence>
<sequence>MLKSRLHLAQFNIGRMTYDLDDPRAADFVAGIDMLNRIAERSDGFVWKYETDVGGVVQEDVDNDPRMLVNLTVWESIEALRQYVWKTLHKHFLSRKREWFTPLGRAHFVMWWVQKGQIPTLKQAMDRLDHLRQNGDSEYAFGWSHLNGGSFMPERDARTVLG</sequence>
<accession>A0ABZ2TD95</accession>
<proteinExistence type="predicted"/>
<keyword evidence="3" id="KW-1185">Reference proteome</keyword>
<name>A0ABZ2TD95_9RHOB</name>
<dbReference type="EMBL" id="CP146606">
    <property type="protein sequence ID" value="WYK17703.1"/>
    <property type="molecule type" value="Genomic_DNA"/>
</dbReference>
<dbReference type="Pfam" id="PF11695">
    <property type="entry name" value="DUF3291"/>
    <property type="match status" value="1"/>
</dbReference>
<gene>
    <name evidence="2" type="ORF">RZS32_015050</name>
</gene>
<feature type="domain" description="DUF3291" evidence="1">
    <location>
        <begin position="8"/>
        <end position="144"/>
    </location>
</feature>
<dbReference type="InterPro" id="IPR021708">
    <property type="entry name" value="DUF3291"/>
</dbReference>
<reference evidence="2 3" key="1">
    <citation type="submission" date="2024-02" db="EMBL/GenBank/DDBJ databases">
        <title>Roseovarius strain W115 nov., isolated from a marine algae.</title>
        <authorList>
            <person name="Lee M.W."/>
            <person name="Lee J.K."/>
            <person name="Kim J.M."/>
            <person name="Choi D.G."/>
            <person name="Baek J.H."/>
            <person name="Bayburt H."/>
            <person name="Jung J.J."/>
            <person name="Han D.M."/>
            <person name="Jeon C.O."/>
        </authorList>
    </citation>
    <scope>NUCLEOTIDE SEQUENCE [LARGE SCALE GENOMIC DNA]</scope>
    <source>
        <strain evidence="2 3">W115</strain>
    </source>
</reference>
<dbReference type="SUPFAM" id="SSF54909">
    <property type="entry name" value="Dimeric alpha+beta barrel"/>
    <property type="match status" value="1"/>
</dbReference>
<dbReference type="Proteomes" id="UP001281305">
    <property type="component" value="Chromosome"/>
</dbReference>
<protein>
    <submittedName>
        <fullName evidence="2">DUF3291 domain-containing protein</fullName>
    </submittedName>
</protein>
<evidence type="ECO:0000259" key="1">
    <source>
        <dbReference type="Pfam" id="PF11695"/>
    </source>
</evidence>
<organism evidence="2 3">
    <name type="scientific">Roseovarius rhodophyticola</name>
    <dbReference type="NCBI Taxonomy" id="3080827"/>
    <lineage>
        <taxon>Bacteria</taxon>
        <taxon>Pseudomonadati</taxon>
        <taxon>Pseudomonadota</taxon>
        <taxon>Alphaproteobacteria</taxon>
        <taxon>Rhodobacterales</taxon>
        <taxon>Roseobacteraceae</taxon>
        <taxon>Roseovarius</taxon>
    </lineage>
</organism>